<accession>A0ABX7I1X7</accession>
<reference evidence="2 3" key="1">
    <citation type="submission" date="2020-06" db="EMBL/GenBank/DDBJ databases">
        <title>Dyadobacter sandarakinus sp. nov., isolated from the soil of the Arctic Yellow River Station.</title>
        <authorList>
            <person name="Zhang Y."/>
            <person name="Peng F."/>
        </authorList>
    </citation>
    <scope>NUCLEOTIDE SEQUENCE [LARGE SCALE GENOMIC DNA]</scope>
    <source>
        <strain evidence="2 3">Q3-56</strain>
    </source>
</reference>
<evidence type="ECO:0000313" key="2">
    <source>
        <dbReference type="EMBL" id="QRQ99541.1"/>
    </source>
</evidence>
<keyword evidence="3" id="KW-1185">Reference proteome</keyword>
<keyword evidence="1" id="KW-0732">Signal</keyword>
<dbReference type="Gene3D" id="2.60.40.10">
    <property type="entry name" value="Immunoglobulins"/>
    <property type="match status" value="1"/>
</dbReference>
<dbReference type="Pfam" id="PF17963">
    <property type="entry name" value="Big_9"/>
    <property type="match status" value="1"/>
</dbReference>
<feature type="chain" id="PRO_5046759011" description="Por secretion system C-terminal sorting domain-containing protein" evidence="1">
    <location>
        <begin position="19"/>
        <end position="362"/>
    </location>
</feature>
<organism evidence="2 3">
    <name type="scientific">Dyadobacter sandarakinus</name>
    <dbReference type="NCBI Taxonomy" id="2747268"/>
    <lineage>
        <taxon>Bacteria</taxon>
        <taxon>Pseudomonadati</taxon>
        <taxon>Bacteroidota</taxon>
        <taxon>Cytophagia</taxon>
        <taxon>Cytophagales</taxon>
        <taxon>Spirosomataceae</taxon>
        <taxon>Dyadobacter</taxon>
    </lineage>
</organism>
<dbReference type="InterPro" id="IPR013783">
    <property type="entry name" value="Ig-like_fold"/>
</dbReference>
<evidence type="ECO:0000256" key="1">
    <source>
        <dbReference type="SAM" id="SignalP"/>
    </source>
</evidence>
<protein>
    <recommendedName>
        <fullName evidence="4">Por secretion system C-terminal sorting domain-containing protein</fullName>
    </recommendedName>
</protein>
<dbReference type="RefSeq" id="WP_204660302.1">
    <property type="nucleotide sequence ID" value="NZ_CP056775.1"/>
</dbReference>
<feature type="signal peptide" evidence="1">
    <location>
        <begin position="1"/>
        <end position="18"/>
    </location>
</feature>
<dbReference type="Proteomes" id="UP000612680">
    <property type="component" value="Chromosome"/>
</dbReference>
<evidence type="ECO:0008006" key="4">
    <source>
        <dbReference type="Google" id="ProtNLM"/>
    </source>
</evidence>
<dbReference type="EMBL" id="CP056775">
    <property type="protein sequence ID" value="QRQ99541.1"/>
    <property type="molecule type" value="Genomic_DNA"/>
</dbReference>
<name>A0ABX7I1X7_9BACT</name>
<proteinExistence type="predicted"/>
<sequence length="362" mass="39651">MHYLLTALLLLVSGLSLGQAGSREVTICRETTLRLTAASAGAASYQWYRNDALVETEAGPELVVSDEGTYKAFGVNADGCVSDESVHIVVTFNKPLAVADFGTAIKNKLTTIDVLANDESTCAPLKPATLALDELPEHGQATVSAGSILFDPEKDYTGPDAFTYIVSDANGVVSTRGRVSMDIVSNPMPVVLSYFDATKSESVTRLAWGTSLEVNSDHFSIERSIDARTWTSIAMLPAVPGTTPVSYHFTDSLPEPGVNYYRLKMTDRDSSFTYSSIRSVFFPELSWAELYPNPVTDMLHIVIRNKKVSRVRMISTSGLTLFSQRVSSSDLMISMKNYALGQYMFHFEQSDGAVKVFKIFHN</sequence>
<dbReference type="Gene3D" id="2.60.40.2810">
    <property type="match status" value="1"/>
</dbReference>
<evidence type="ECO:0000313" key="3">
    <source>
        <dbReference type="Proteomes" id="UP000612680"/>
    </source>
</evidence>
<gene>
    <name evidence="2" type="ORF">HWI92_00735</name>
</gene>